<dbReference type="PANTHER" id="PTHR34406:SF1">
    <property type="entry name" value="PROTEIN YCEI"/>
    <property type="match status" value="1"/>
</dbReference>
<feature type="chain" id="PRO_5009917378" evidence="1">
    <location>
        <begin position="29"/>
        <end position="196"/>
    </location>
</feature>
<dbReference type="SMART" id="SM00867">
    <property type="entry name" value="YceI"/>
    <property type="match status" value="1"/>
</dbReference>
<evidence type="ECO:0000313" key="4">
    <source>
        <dbReference type="Proteomes" id="UP000184172"/>
    </source>
</evidence>
<dbReference type="STRING" id="797419.SAMN05216556_108127"/>
<evidence type="ECO:0000256" key="1">
    <source>
        <dbReference type="SAM" id="SignalP"/>
    </source>
</evidence>
<dbReference type="OrthoDB" id="9794147at2"/>
<dbReference type="InterPro" id="IPR007372">
    <property type="entry name" value="Lipid/polyisoprenoid-bd_YceI"/>
</dbReference>
<dbReference type="RefSeq" id="WP_073216817.1">
    <property type="nucleotide sequence ID" value="NZ_FNNS01000008.1"/>
</dbReference>
<dbReference type="Pfam" id="PF04264">
    <property type="entry name" value="YceI"/>
    <property type="match status" value="1"/>
</dbReference>
<dbReference type="Proteomes" id="UP000184172">
    <property type="component" value="Unassembled WGS sequence"/>
</dbReference>
<name>A0A1M6FEE5_9FLAO</name>
<reference evidence="4" key="1">
    <citation type="submission" date="2016-11" db="EMBL/GenBank/DDBJ databases">
        <authorList>
            <person name="Varghese N."/>
            <person name="Submissions S."/>
        </authorList>
    </citation>
    <scope>NUCLEOTIDE SEQUENCE [LARGE SCALE GENOMIC DNA]</scope>
    <source>
        <strain evidence="4">DSM 26349</strain>
    </source>
</reference>
<keyword evidence="1" id="KW-0732">Signal</keyword>
<feature type="signal peptide" evidence="1">
    <location>
        <begin position="1"/>
        <end position="28"/>
    </location>
</feature>
<dbReference type="PANTHER" id="PTHR34406">
    <property type="entry name" value="PROTEIN YCEI"/>
    <property type="match status" value="1"/>
</dbReference>
<dbReference type="InterPro" id="IPR036761">
    <property type="entry name" value="TTHA0802/YceI-like_sf"/>
</dbReference>
<dbReference type="AlphaFoldDB" id="A0A1M6FEE5"/>
<evidence type="ECO:0000313" key="3">
    <source>
        <dbReference type="EMBL" id="SHI96061.1"/>
    </source>
</evidence>
<dbReference type="SUPFAM" id="SSF101874">
    <property type="entry name" value="YceI-like"/>
    <property type="match status" value="1"/>
</dbReference>
<dbReference type="Gene3D" id="2.40.128.110">
    <property type="entry name" value="Lipid/polyisoprenoid-binding, YceI-like"/>
    <property type="match status" value="1"/>
</dbReference>
<accession>A0A1M6FEE5</accession>
<gene>
    <name evidence="3" type="ORF">SAMN04487908_107125</name>
</gene>
<feature type="domain" description="Lipid/polyisoprenoid-binding YceI-like" evidence="2">
    <location>
        <begin position="28"/>
        <end position="195"/>
    </location>
</feature>
<proteinExistence type="predicted"/>
<sequence length="196" mass="21328">MKTLKQLKLVFGSLIMMVFALQISQAQTYQLSNTTSKLVVDGTSNIHDWQINAENQQGKLSAIFVDGQLTKIQKLDFSVTAESLKSGKSGMDKNTYKALNTSKYKQIVFKLTKVNSINSSGSNSYKVAASGNLMIAGVTKPIDITFELKTDGSKVTLSGSKTIKMTDFGVDPPKAMFGTITTGDAIDIKFESNFTK</sequence>
<dbReference type="EMBL" id="FQYV01000007">
    <property type="protein sequence ID" value="SHI96061.1"/>
    <property type="molecule type" value="Genomic_DNA"/>
</dbReference>
<keyword evidence="4" id="KW-1185">Reference proteome</keyword>
<organism evidence="3 4">
    <name type="scientific">Aequorivita viscosa</name>
    <dbReference type="NCBI Taxonomy" id="797419"/>
    <lineage>
        <taxon>Bacteria</taxon>
        <taxon>Pseudomonadati</taxon>
        <taxon>Bacteroidota</taxon>
        <taxon>Flavobacteriia</taxon>
        <taxon>Flavobacteriales</taxon>
        <taxon>Flavobacteriaceae</taxon>
        <taxon>Aequorivita</taxon>
    </lineage>
</organism>
<evidence type="ECO:0000259" key="2">
    <source>
        <dbReference type="SMART" id="SM00867"/>
    </source>
</evidence>
<protein>
    <submittedName>
        <fullName evidence="3">YceI-like domain-containing protein</fullName>
    </submittedName>
</protein>